<dbReference type="PROSITE" id="PS00774">
    <property type="entry name" value="CHITINASE_19_2"/>
    <property type="match status" value="1"/>
</dbReference>
<keyword evidence="10" id="KW-1185">Reference proteome</keyword>
<dbReference type="GO" id="GO:0050832">
    <property type="term" value="P:defense response to fungus"/>
    <property type="evidence" value="ECO:0007669"/>
    <property type="project" value="TreeGrafter"/>
</dbReference>
<feature type="disulfide bond" evidence="5 6">
    <location>
        <begin position="30"/>
        <end position="45"/>
    </location>
</feature>
<protein>
    <recommendedName>
        <fullName evidence="8">Chitin-binding type-1 domain-containing protein</fullName>
    </recommendedName>
</protein>
<name>A0AA88CSY8_FICCA</name>
<evidence type="ECO:0000256" key="6">
    <source>
        <dbReference type="PROSITE-ProRule" id="PRU00261"/>
    </source>
</evidence>
<feature type="domain" description="Chitin-binding type-1" evidence="8">
    <location>
        <begin position="27"/>
        <end position="69"/>
    </location>
</feature>
<dbReference type="AlphaFoldDB" id="A0AA88CSY8"/>
<feature type="disulfide bond" evidence="5 6">
    <location>
        <begin position="39"/>
        <end position="51"/>
    </location>
</feature>
<dbReference type="GO" id="GO:0005975">
    <property type="term" value="P:carbohydrate metabolic process"/>
    <property type="evidence" value="ECO:0007669"/>
    <property type="project" value="InterPro"/>
</dbReference>
<dbReference type="InterPro" id="IPR000726">
    <property type="entry name" value="Glyco_hydro_19_cat"/>
</dbReference>
<dbReference type="CDD" id="cd00325">
    <property type="entry name" value="chitinase_GH19"/>
    <property type="match status" value="1"/>
</dbReference>
<dbReference type="SUPFAM" id="SSF57016">
    <property type="entry name" value="Plant lectins/antimicrobial peptides"/>
    <property type="match status" value="1"/>
</dbReference>
<evidence type="ECO:0000256" key="5">
    <source>
        <dbReference type="PIRSR" id="PIRSR001060-2"/>
    </source>
</evidence>
<comment type="caution">
    <text evidence="9">The sequence shown here is derived from an EMBL/GenBank/DDBJ whole genome shotgun (WGS) entry which is preliminary data.</text>
</comment>
<feature type="disulfide bond" evidence="5 6">
    <location>
        <begin position="63"/>
        <end position="67"/>
    </location>
</feature>
<dbReference type="EMBL" id="BTGU01000002">
    <property type="protein sequence ID" value="GMN28961.1"/>
    <property type="molecule type" value="Genomic_DNA"/>
</dbReference>
<dbReference type="InterPro" id="IPR023346">
    <property type="entry name" value="Lysozyme-like_dom_sf"/>
</dbReference>
<dbReference type="SUPFAM" id="SSF53955">
    <property type="entry name" value="Lysozyme-like"/>
    <property type="match status" value="1"/>
</dbReference>
<dbReference type="GO" id="GO:0006032">
    <property type="term" value="P:chitin catabolic process"/>
    <property type="evidence" value="ECO:0007669"/>
    <property type="project" value="InterPro"/>
</dbReference>
<keyword evidence="4 5" id="KW-1015">Disulfide bond</keyword>
<dbReference type="Gene3D" id="3.30.20.10">
    <property type="entry name" value="Endochitinase, domain 2"/>
    <property type="match status" value="1"/>
</dbReference>
<accession>A0AA88CSY8</accession>
<dbReference type="FunFam" id="3.30.20.10:FF:000001">
    <property type="entry name" value="Endochitinase (Chitinase)"/>
    <property type="match status" value="1"/>
</dbReference>
<evidence type="ECO:0000256" key="7">
    <source>
        <dbReference type="SAM" id="SignalP"/>
    </source>
</evidence>
<feature type="disulfide bond" evidence="5">
    <location>
        <begin position="108"/>
        <end position="170"/>
    </location>
</feature>
<feature type="chain" id="PRO_5041735870" description="Chitin-binding type-1 domain-containing protein" evidence="7">
    <location>
        <begin position="28"/>
        <end position="340"/>
    </location>
</feature>
<dbReference type="Pfam" id="PF00187">
    <property type="entry name" value="Chitin_bind_1"/>
    <property type="match status" value="1"/>
</dbReference>
<feature type="disulfide bond" evidence="5">
    <location>
        <begin position="183"/>
        <end position="191"/>
    </location>
</feature>
<dbReference type="PROSITE" id="PS50941">
    <property type="entry name" value="CHIT_BIND_I_2"/>
    <property type="match status" value="1"/>
</dbReference>
<keyword evidence="3" id="KW-0611">Plant defense</keyword>
<evidence type="ECO:0000313" key="9">
    <source>
        <dbReference type="EMBL" id="GMN28961.1"/>
    </source>
</evidence>
<dbReference type="CDD" id="cd00035">
    <property type="entry name" value="ChtBD1"/>
    <property type="match status" value="1"/>
</dbReference>
<dbReference type="Proteomes" id="UP001187192">
    <property type="component" value="Unassembled WGS sequence"/>
</dbReference>
<dbReference type="GO" id="GO:0004568">
    <property type="term" value="F:chitinase activity"/>
    <property type="evidence" value="ECO:0007669"/>
    <property type="project" value="InterPro"/>
</dbReference>
<dbReference type="PANTHER" id="PTHR22595:SF79">
    <property type="entry name" value="CHITINASE 12"/>
    <property type="match status" value="1"/>
</dbReference>
<evidence type="ECO:0000256" key="4">
    <source>
        <dbReference type="ARBA" id="ARBA00023157"/>
    </source>
</evidence>
<dbReference type="GO" id="GO:0016998">
    <property type="term" value="P:cell wall macromolecule catabolic process"/>
    <property type="evidence" value="ECO:0007669"/>
    <property type="project" value="InterPro"/>
</dbReference>
<dbReference type="PIRSF" id="PIRSF001060">
    <property type="entry name" value="Endochitinase"/>
    <property type="match status" value="1"/>
</dbReference>
<proteinExistence type="predicted"/>
<dbReference type="SMART" id="SM00270">
    <property type="entry name" value="ChtBD1"/>
    <property type="match status" value="1"/>
</dbReference>
<keyword evidence="1 6" id="KW-0147">Chitin-binding</keyword>
<dbReference type="InterPro" id="IPR001002">
    <property type="entry name" value="Chitin-bd_1"/>
</dbReference>
<dbReference type="Gene3D" id="1.10.530.10">
    <property type="match status" value="1"/>
</dbReference>
<keyword evidence="2 7" id="KW-0732">Signal</keyword>
<dbReference type="InterPro" id="IPR016283">
    <property type="entry name" value="Glyco_hydro_19"/>
</dbReference>
<dbReference type="Gene3D" id="3.30.60.10">
    <property type="entry name" value="Endochitinase-like"/>
    <property type="match status" value="1"/>
</dbReference>
<evidence type="ECO:0000256" key="2">
    <source>
        <dbReference type="ARBA" id="ARBA00022729"/>
    </source>
</evidence>
<reference evidence="9" key="1">
    <citation type="submission" date="2023-07" db="EMBL/GenBank/DDBJ databases">
        <title>draft genome sequence of fig (Ficus carica).</title>
        <authorList>
            <person name="Takahashi T."/>
            <person name="Nishimura K."/>
        </authorList>
    </citation>
    <scope>NUCLEOTIDE SEQUENCE</scope>
</reference>
<organism evidence="9 10">
    <name type="scientific">Ficus carica</name>
    <name type="common">Common fig</name>
    <dbReference type="NCBI Taxonomy" id="3494"/>
    <lineage>
        <taxon>Eukaryota</taxon>
        <taxon>Viridiplantae</taxon>
        <taxon>Streptophyta</taxon>
        <taxon>Embryophyta</taxon>
        <taxon>Tracheophyta</taxon>
        <taxon>Spermatophyta</taxon>
        <taxon>Magnoliopsida</taxon>
        <taxon>eudicotyledons</taxon>
        <taxon>Gunneridae</taxon>
        <taxon>Pentapetalae</taxon>
        <taxon>rosids</taxon>
        <taxon>fabids</taxon>
        <taxon>Rosales</taxon>
        <taxon>Moraceae</taxon>
        <taxon>Ficeae</taxon>
        <taxon>Ficus</taxon>
    </lineage>
</organism>
<evidence type="ECO:0000259" key="8">
    <source>
        <dbReference type="PROSITE" id="PS50941"/>
    </source>
</evidence>
<evidence type="ECO:0000256" key="3">
    <source>
        <dbReference type="ARBA" id="ARBA00022821"/>
    </source>
</evidence>
<dbReference type="PROSITE" id="PS00026">
    <property type="entry name" value="CHIT_BIND_I_1"/>
    <property type="match status" value="1"/>
</dbReference>
<dbReference type="Pfam" id="PF00182">
    <property type="entry name" value="Glyco_hydro_19"/>
    <property type="match status" value="1"/>
</dbReference>
<dbReference type="InterPro" id="IPR036861">
    <property type="entry name" value="Endochitinase-like_sf"/>
</dbReference>
<evidence type="ECO:0000313" key="10">
    <source>
        <dbReference type="Proteomes" id="UP001187192"/>
    </source>
</evidence>
<dbReference type="InterPro" id="IPR018371">
    <property type="entry name" value="Chitin-binding_1_CS"/>
</dbReference>
<dbReference type="PROSITE" id="PS00773">
    <property type="entry name" value="CHITINASE_19_1"/>
    <property type="match status" value="1"/>
</dbReference>
<gene>
    <name evidence="9" type="ORF">TIFTF001_002248</name>
</gene>
<feature type="disulfide bond" evidence="5 6">
    <location>
        <begin position="44"/>
        <end position="58"/>
    </location>
</feature>
<sequence>MIMSISNNMSRVLIILSVALLLETSVAYQCGEQGGHALCKLGECCSIFGWCGTSGTYCHARFCQRQCPAFSSSALPVPPHPRVSSNISTIITPSIFEEMLPNRDHPSCPARGFYTYDAFLAATSQFPSFGATGTTETRKREIAAFFAQTSFATKGGKGGARRGKYSWGYCLNKKRVLQQSDYCVHSKEWPCVADKQYYGRGPFQLTYNHNYGQAGKALGIDLLSNPDLVATNAIVSFETALWFWMTPQDQKPSCHDVIVGRRQGRIFSNKIHPAGFGSTTNVINGFRECVRGSRDDRVTDRIGFFERYCRLLEVSTGDNLDCNKSVPFYKVGLLNPISYI</sequence>
<dbReference type="GO" id="GO:0008061">
    <property type="term" value="F:chitin binding"/>
    <property type="evidence" value="ECO:0007669"/>
    <property type="project" value="UniProtKB-UniRule"/>
</dbReference>
<dbReference type="PANTHER" id="PTHR22595">
    <property type="entry name" value="CHITINASE-RELATED"/>
    <property type="match status" value="1"/>
</dbReference>
<feature type="disulfide bond" evidence="5">
    <location>
        <begin position="289"/>
        <end position="322"/>
    </location>
</feature>
<evidence type="ECO:0000256" key="1">
    <source>
        <dbReference type="ARBA" id="ARBA00022669"/>
    </source>
</evidence>
<feature type="signal peptide" evidence="7">
    <location>
        <begin position="1"/>
        <end position="27"/>
    </location>
</feature>